<evidence type="ECO:0000313" key="10">
    <source>
        <dbReference type="Proteomes" id="UP000191518"/>
    </source>
</evidence>
<dbReference type="OrthoDB" id="3639251at2759"/>
<feature type="transmembrane region" description="Helical" evidence="7">
    <location>
        <begin position="454"/>
        <end position="476"/>
    </location>
</feature>
<gene>
    <name evidence="9" type="ORF">PENVUL_c040G04266</name>
</gene>
<feature type="transmembrane region" description="Helical" evidence="7">
    <location>
        <begin position="388"/>
        <end position="410"/>
    </location>
</feature>
<organism evidence="9 10">
    <name type="scientific">Penicillium vulpinum</name>
    <dbReference type="NCBI Taxonomy" id="29845"/>
    <lineage>
        <taxon>Eukaryota</taxon>
        <taxon>Fungi</taxon>
        <taxon>Dikarya</taxon>
        <taxon>Ascomycota</taxon>
        <taxon>Pezizomycotina</taxon>
        <taxon>Eurotiomycetes</taxon>
        <taxon>Eurotiomycetidae</taxon>
        <taxon>Eurotiales</taxon>
        <taxon>Aspergillaceae</taxon>
        <taxon>Penicillium</taxon>
    </lineage>
</organism>
<feature type="domain" description="Major facilitator superfamily (MFS) profile" evidence="8">
    <location>
        <begin position="43"/>
        <end position="481"/>
    </location>
</feature>
<evidence type="ECO:0000256" key="3">
    <source>
        <dbReference type="ARBA" id="ARBA00022448"/>
    </source>
</evidence>
<feature type="transmembrane region" description="Helical" evidence="7">
    <location>
        <begin position="363"/>
        <end position="382"/>
    </location>
</feature>
<keyword evidence="10" id="KW-1185">Reference proteome</keyword>
<comment type="subcellular location">
    <subcellularLocation>
        <location evidence="1">Membrane</location>
        <topology evidence="1">Multi-pass membrane protein</topology>
    </subcellularLocation>
</comment>
<dbReference type="PROSITE" id="PS50850">
    <property type="entry name" value="MFS"/>
    <property type="match status" value="1"/>
</dbReference>
<evidence type="ECO:0000259" key="8">
    <source>
        <dbReference type="PROSITE" id="PS50850"/>
    </source>
</evidence>
<reference evidence="10" key="1">
    <citation type="journal article" date="2017" name="Nat. Microbiol.">
        <title>Global analysis of biosynthetic gene clusters reveals vast potential of secondary metabolite production in Penicillium species.</title>
        <authorList>
            <person name="Nielsen J.C."/>
            <person name="Grijseels S."/>
            <person name="Prigent S."/>
            <person name="Ji B."/>
            <person name="Dainat J."/>
            <person name="Nielsen K.F."/>
            <person name="Frisvad J.C."/>
            <person name="Workman M."/>
            <person name="Nielsen J."/>
        </authorList>
    </citation>
    <scope>NUCLEOTIDE SEQUENCE [LARGE SCALE GENOMIC DNA]</scope>
    <source>
        <strain evidence="10">IBT 29486</strain>
    </source>
</reference>
<sequence length="500" mass="55335">MSQAYPDEKVLDIDESHIEEIQTLPELTPAEKKRILRRVDCRLVIPLGIILCVSLLDRTNVSFAMVAGMDKDLHVVGSRYTIIIAVFFITYTILQPITTVILRKVGTRRFLPAITLAWGIVMLGSGFIQQWYELVIVRILLGCFEAGLFPGCAYLLSCWYPRYELNTRNAVFFIIGTTIAAFGGILSFGLAEMEGLGSGHNLGKIKKSGSGWTRSQGIAGWRWIFIIEGAITCAVALVAYAFIVEFPEDATKREWMSLPFLDEKEAAFIRSRIDADSQDLVIEPFYIKTYLGYALDLKIWGFATIFLCSSVQTYAMSYFLPIILKQMGFSTSASQYLVTPPYVFAAILIFTSGWLSDKYRIRSPFILFSACLGVIGIPLLGLSKNTGVRYFGAFLSTASANSIVPAVLTWQANNIRGQWKRAFCSATLIGAGGIGGTIGGTTFRSQDAPNYLPGTYTCIIASSLVIVVSLILVLHFHISNRRAAKFGQIIEGLEGFRYTL</sequence>
<dbReference type="Gene3D" id="1.20.1250.20">
    <property type="entry name" value="MFS general substrate transporter like domains"/>
    <property type="match status" value="2"/>
</dbReference>
<feature type="transmembrane region" description="Helical" evidence="7">
    <location>
        <begin position="135"/>
        <end position="158"/>
    </location>
</feature>
<dbReference type="Proteomes" id="UP000191518">
    <property type="component" value="Unassembled WGS sequence"/>
</dbReference>
<evidence type="ECO:0000256" key="6">
    <source>
        <dbReference type="ARBA" id="ARBA00023136"/>
    </source>
</evidence>
<dbReference type="InterPro" id="IPR036259">
    <property type="entry name" value="MFS_trans_sf"/>
</dbReference>
<feature type="transmembrane region" description="Helical" evidence="7">
    <location>
        <begin position="221"/>
        <end position="243"/>
    </location>
</feature>
<proteinExistence type="inferred from homology"/>
<dbReference type="EMBL" id="MDYP01000040">
    <property type="protein sequence ID" value="OQE02230.1"/>
    <property type="molecule type" value="Genomic_DNA"/>
</dbReference>
<dbReference type="PANTHER" id="PTHR43791:SF47">
    <property type="entry name" value="MAJOR FACILITATOR SUPERFAMILY (MFS) PROFILE DOMAIN-CONTAINING PROTEIN-RELATED"/>
    <property type="match status" value="1"/>
</dbReference>
<feature type="transmembrane region" description="Helical" evidence="7">
    <location>
        <begin position="39"/>
        <end position="56"/>
    </location>
</feature>
<evidence type="ECO:0000256" key="7">
    <source>
        <dbReference type="SAM" id="Phobius"/>
    </source>
</evidence>
<dbReference type="Pfam" id="PF07690">
    <property type="entry name" value="MFS_1"/>
    <property type="match status" value="1"/>
</dbReference>
<keyword evidence="6 7" id="KW-0472">Membrane</keyword>
<comment type="similarity">
    <text evidence="2">Belongs to the major facilitator superfamily.</text>
</comment>
<dbReference type="SUPFAM" id="SSF103473">
    <property type="entry name" value="MFS general substrate transporter"/>
    <property type="match status" value="1"/>
</dbReference>
<dbReference type="InterPro" id="IPR011701">
    <property type="entry name" value="MFS"/>
</dbReference>
<feature type="transmembrane region" description="Helical" evidence="7">
    <location>
        <begin position="422"/>
        <end position="442"/>
    </location>
</feature>
<dbReference type="InterPro" id="IPR020846">
    <property type="entry name" value="MFS_dom"/>
</dbReference>
<feature type="transmembrane region" description="Helical" evidence="7">
    <location>
        <begin position="336"/>
        <end position="356"/>
    </location>
</feature>
<accession>A0A1V6RL06</accession>
<dbReference type="GO" id="GO:0022857">
    <property type="term" value="F:transmembrane transporter activity"/>
    <property type="evidence" value="ECO:0007669"/>
    <property type="project" value="InterPro"/>
</dbReference>
<evidence type="ECO:0000256" key="1">
    <source>
        <dbReference type="ARBA" id="ARBA00004141"/>
    </source>
</evidence>
<feature type="transmembrane region" description="Helical" evidence="7">
    <location>
        <begin position="76"/>
        <end position="98"/>
    </location>
</feature>
<evidence type="ECO:0000256" key="5">
    <source>
        <dbReference type="ARBA" id="ARBA00022989"/>
    </source>
</evidence>
<protein>
    <recommendedName>
        <fullName evidence="8">Major facilitator superfamily (MFS) profile domain-containing protein</fullName>
    </recommendedName>
</protein>
<keyword evidence="3" id="KW-0813">Transport</keyword>
<feature type="transmembrane region" description="Helical" evidence="7">
    <location>
        <begin position="170"/>
        <end position="191"/>
    </location>
</feature>
<feature type="transmembrane region" description="Helical" evidence="7">
    <location>
        <begin position="110"/>
        <end position="129"/>
    </location>
</feature>
<keyword evidence="5 7" id="KW-1133">Transmembrane helix</keyword>
<keyword evidence="4 7" id="KW-0812">Transmembrane</keyword>
<comment type="caution">
    <text evidence="9">The sequence shown here is derived from an EMBL/GenBank/DDBJ whole genome shotgun (WGS) entry which is preliminary data.</text>
</comment>
<dbReference type="AlphaFoldDB" id="A0A1V6RL06"/>
<feature type="transmembrane region" description="Helical" evidence="7">
    <location>
        <begin position="299"/>
        <end position="324"/>
    </location>
</feature>
<evidence type="ECO:0000256" key="2">
    <source>
        <dbReference type="ARBA" id="ARBA00008335"/>
    </source>
</evidence>
<dbReference type="PANTHER" id="PTHR43791">
    <property type="entry name" value="PERMEASE-RELATED"/>
    <property type="match status" value="1"/>
</dbReference>
<evidence type="ECO:0000256" key="4">
    <source>
        <dbReference type="ARBA" id="ARBA00022692"/>
    </source>
</evidence>
<dbReference type="GO" id="GO:0016020">
    <property type="term" value="C:membrane"/>
    <property type="evidence" value="ECO:0007669"/>
    <property type="project" value="UniProtKB-SubCell"/>
</dbReference>
<evidence type="ECO:0000313" key="9">
    <source>
        <dbReference type="EMBL" id="OQE02230.1"/>
    </source>
</evidence>
<dbReference type="FunFam" id="1.20.1250.20:FF:000013">
    <property type="entry name" value="MFS general substrate transporter"/>
    <property type="match status" value="1"/>
</dbReference>
<name>A0A1V6RL06_9EURO</name>